<keyword evidence="5" id="KW-0472">Membrane</keyword>
<evidence type="ECO:0000256" key="5">
    <source>
        <dbReference type="ARBA" id="ARBA00023136"/>
    </source>
</evidence>
<accession>A0A183UDC6</accession>
<comment type="function">
    <text evidence="6">Plays a role in vesicular protein sorting.</text>
</comment>
<evidence type="ECO:0000313" key="9">
    <source>
        <dbReference type="WBParaSite" id="TCNE_0000649601-mRNA-1"/>
    </source>
</evidence>
<dbReference type="EMBL" id="UYWY01019503">
    <property type="protein sequence ID" value="VDM37817.1"/>
    <property type="molecule type" value="Genomic_DNA"/>
</dbReference>
<evidence type="ECO:0000313" key="7">
    <source>
        <dbReference type="EMBL" id="VDM37817.1"/>
    </source>
</evidence>
<evidence type="ECO:0000256" key="1">
    <source>
        <dbReference type="ARBA" id="ARBA00004170"/>
    </source>
</evidence>
<dbReference type="Pfam" id="PF03635">
    <property type="entry name" value="Vps35"/>
    <property type="match status" value="1"/>
</dbReference>
<proteinExistence type="inferred from homology"/>
<dbReference type="GO" id="GO:0005770">
    <property type="term" value="C:late endosome"/>
    <property type="evidence" value="ECO:0007669"/>
    <property type="project" value="TreeGrafter"/>
</dbReference>
<protein>
    <recommendedName>
        <fullName evidence="6">Vacuolar protein sorting-associated protein 35</fullName>
    </recommendedName>
</protein>
<dbReference type="PANTHER" id="PTHR11099">
    <property type="entry name" value="VACUOLAR SORTING PROTEIN 35"/>
    <property type="match status" value="1"/>
</dbReference>
<dbReference type="InterPro" id="IPR042491">
    <property type="entry name" value="Vps35_C"/>
</dbReference>
<dbReference type="GO" id="GO:0006886">
    <property type="term" value="P:intracellular protein transport"/>
    <property type="evidence" value="ECO:0007669"/>
    <property type="project" value="TreeGrafter"/>
</dbReference>
<keyword evidence="4 6" id="KW-0653">Protein transport</keyword>
<name>A0A183UDC6_TOXCA</name>
<keyword evidence="8" id="KW-1185">Reference proteome</keyword>
<dbReference type="Gene3D" id="1.25.40.660">
    <property type="entry name" value="Vacuolar protein sorting-associated protein 35, helical subcomplex Vps35-C"/>
    <property type="match status" value="1"/>
</dbReference>
<dbReference type="WBParaSite" id="TCNE_0000649601-mRNA-1">
    <property type="protein sequence ID" value="TCNE_0000649601-mRNA-1"/>
    <property type="gene ID" value="TCNE_0000649601"/>
</dbReference>
<reference evidence="9" key="1">
    <citation type="submission" date="2016-06" db="UniProtKB">
        <authorList>
            <consortium name="WormBaseParasite"/>
        </authorList>
    </citation>
    <scope>IDENTIFICATION</scope>
</reference>
<evidence type="ECO:0000256" key="6">
    <source>
        <dbReference type="PIRNR" id="PIRNR009375"/>
    </source>
</evidence>
<evidence type="ECO:0000313" key="8">
    <source>
        <dbReference type="Proteomes" id="UP000050794"/>
    </source>
</evidence>
<organism evidence="8 9">
    <name type="scientific">Toxocara canis</name>
    <name type="common">Canine roundworm</name>
    <dbReference type="NCBI Taxonomy" id="6265"/>
    <lineage>
        <taxon>Eukaryota</taxon>
        <taxon>Metazoa</taxon>
        <taxon>Ecdysozoa</taxon>
        <taxon>Nematoda</taxon>
        <taxon>Chromadorea</taxon>
        <taxon>Rhabditida</taxon>
        <taxon>Spirurina</taxon>
        <taxon>Ascaridomorpha</taxon>
        <taxon>Ascaridoidea</taxon>
        <taxon>Toxocaridae</taxon>
        <taxon>Toxocara</taxon>
    </lineage>
</organism>
<gene>
    <name evidence="7" type="ORF">TCNE_LOCUS6496</name>
</gene>
<dbReference type="PIRSF" id="PIRSF009375">
    <property type="entry name" value="Retromer_Vps35"/>
    <property type="match status" value="1"/>
</dbReference>
<evidence type="ECO:0000256" key="2">
    <source>
        <dbReference type="ARBA" id="ARBA00006536"/>
    </source>
</evidence>
<sequence>MAKTDDGYLTSAEQEKLLEEAGRVVKTEAFEMKRCLDKGLLMDGLKHASQMLSELRTAALTPKYYYRLCKSFAICFILTDVDVTLELQHLETNLTEEYERGRKVADLYELVQYAGNIIPRLYLLVTVGVVYIKSGEANARDILKDLVEMCRGVQHPLRGLFLRNYLLQCTRSLLPDFPESNDEMNKLWVRMQHQGPSKEKDKRERERRELRILVGTNLVRLSQLENITVDTYRKVVLPGILEQSVSCKDAISQEYLMECVIQVFPDEYHLATLHEFLHACSELHQGVQIKNVLIALIDRLAIYATCDGGGIPADLPLFDIFSKQVESVVASREEMPPEDIVDLQTALVNFAIKCYPDRTDYANTVFETTANIFTRLRISNVPHNDNVGRELLKFLRIPVDQYNDIIRLLQLSSYGNVITLLDYRGKTQAASYLLQNMVENDTVLPSVDAVEGLFGLIDSLVVDQEDQPDELETNEDFADEQSLVARMVNLIQAESADQQFILLNTTRKHFGNGGRYRIKHTLPSIVFAVYQLALRFANENKEDEKWDAKLQKMFVFCMHTIGALVSTAELAQLPLRLYLHGAIIADQIPFANNATVAYEFISKAFSLYEEEISDSRAQLAAISLLTGTIQRIRCFTEENHEPLRTQCAHASAKLFKKADQCIAVCSVAHLFWSGQVAGAEGPMRDGTQASDADFFICSVLLLKFLSSSILSQYDCFNGLLYRHVMNCLKKALRVASQCMDPVVQVQLYIHVLNHYLYFHEEKCEQITIDVLNQVIGKIRDSIIQLEPSCEGDQVTTYFNVSKICFI</sequence>
<keyword evidence="3 6" id="KW-0813">Transport</keyword>
<comment type="similarity">
    <text evidence="2 6">Belongs to the VPS35 family.</text>
</comment>
<dbReference type="Proteomes" id="UP000050794">
    <property type="component" value="Unassembled WGS sequence"/>
</dbReference>
<dbReference type="AlphaFoldDB" id="A0A183UDC6"/>
<comment type="subcellular location">
    <subcellularLocation>
        <location evidence="1">Membrane</location>
        <topology evidence="1">Peripheral membrane protein</topology>
    </subcellularLocation>
</comment>
<dbReference type="GO" id="GO:0030906">
    <property type="term" value="C:retromer, cargo-selective complex"/>
    <property type="evidence" value="ECO:0007669"/>
    <property type="project" value="InterPro"/>
</dbReference>
<reference evidence="7 8" key="2">
    <citation type="submission" date="2018-11" db="EMBL/GenBank/DDBJ databases">
        <authorList>
            <consortium name="Pathogen Informatics"/>
        </authorList>
    </citation>
    <scope>NUCLEOTIDE SEQUENCE [LARGE SCALE GENOMIC DNA]</scope>
</reference>
<dbReference type="GO" id="GO:0042147">
    <property type="term" value="P:retrograde transport, endosome to Golgi"/>
    <property type="evidence" value="ECO:0007669"/>
    <property type="project" value="InterPro"/>
</dbReference>
<dbReference type="InterPro" id="IPR005378">
    <property type="entry name" value="Vps35"/>
</dbReference>
<dbReference type="PANTHER" id="PTHR11099:SF0">
    <property type="entry name" value="VACUOLAR PROTEIN SORTING-ASSOCIATED PROTEIN 35"/>
    <property type="match status" value="1"/>
</dbReference>
<evidence type="ECO:0000256" key="3">
    <source>
        <dbReference type="ARBA" id="ARBA00022448"/>
    </source>
</evidence>
<evidence type="ECO:0000256" key="4">
    <source>
        <dbReference type="ARBA" id="ARBA00022927"/>
    </source>
</evidence>
<dbReference type="GO" id="GO:0005829">
    <property type="term" value="C:cytosol"/>
    <property type="evidence" value="ECO:0007669"/>
    <property type="project" value="GOC"/>
</dbReference>